<comment type="cofactor">
    <cofactor evidence="1">
        <name>Zn(2+)</name>
        <dbReference type="ChEBI" id="CHEBI:29105"/>
    </cofactor>
</comment>
<accession>A0ABN6CDF3</accession>
<dbReference type="Pfam" id="PF02163">
    <property type="entry name" value="Peptidase_M50"/>
    <property type="match status" value="1"/>
</dbReference>
<evidence type="ECO:0000256" key="9">
    <source>
        <dbReference type="ARBA" id="ARBA00023049"/>
    </source>
</evidence>
<evidence type="ECO:0000256" key="2">
    <source>
        <dbReference type="ARBA" id="ARBA00004141"/>
    </source>
</evidence>
<dbReference type="PANTHER" id="PTHR42837:SF2">
    <property type="entry name" value="MEMBRANE METALLOPROTEASE ARASP2, CHLOROPLASTIC-RELATED"/>
    <property type="match status" value="1"/>
</dbReference>
<keyword evidence="8 11" id="KW-1133">Transmembrane helix</keyword>
<keyword evidence="10 11" id="KW-0472">Membrane</keyword>
<organism evidence="13 14">
    <name type="scientific">Actinoplanes ianthinogenes</name>
    <dbReference type="NCBI Taxonomy" id="122358"/>
    <lineage>
        <taxon>Bacteria</taxon>
        <taxon>Bacillati</taxon>
        <taxon>Actinomycetota</taxon>
        <taxon>Actinomycetes</taxon>
        <taxon>Micromonosporales</taxon>
        <taxon>Micromonosporaceae</taxon>
        <taxon>Actinoplanes</taxon>
    </lineage>
</organism>
<dbReference type="Proteomes" id="UP000676967">
    <property type="component" value="Chromosome"/>
</dbReference>
<evidence type="ECO:0000256" key="11">
    <source>
        <dbReference type="SAM" id="Phobius"/>
    </source>
</evidence>
<dbReference type="CDD" id="cd06163">
    <property type="entry name" value="S2P-M50_PDZ_RseP-like"/>
    <property type="match status" value="1"/>
</dbReference>
<evidence type="ECO:0000256" key="4">
    <source>
        <dbReference type="ARBA" id="ARBA00022670"/>
    </source>
</evidence>
<evidence type="ECO:0000256" key="3">
    <source>
        <dbReference type="ARBA" id="ARBA00007931"/>
    </source>
</evidence>
<feature type="domain" description="Peptidase M50" evidence="12">
    <location>
        <begin position="9"/>
        <end position="378"/>
    </location>
</feature>
<feature type="transmembrane region" description="Helical" evidence="11">
    <location>
        <begin position="394"/>
        <end position="414"/>
    </location>
</feature>
<dbReference type="EMBL" id="AP023356">
    <property type="protein sequence ID" value="BCJ42429.1"/>
    <property type="molecule type" value="Genomic_DNA"/>
</dbReference>
<keyword evidence="7" id="KW-0862">Zinc</keyword>
<evidence type="ECO:0000256" key="10">
    <source>
        <dbReference type="ARBA" id="ARBA00023136"/>
    </source>
</evidence>
<keyword evidence="6" id="KW-0378">Hydrolase</keyword>
<sequence>MAFWLGTAAFALTILISVSLHELGHMITGKCFGMKVTKYFVGFGPTIFSFRRGETEYGLKAIPLGGFCKIVGMTPQDDDVAPEDQHRAMWRFPVWKRTIVMSAGSITHFMLALAGAWVMAVSVGLPNTDIPADDAARAKAPAFISVGDCLPMQSVIKTLDEAGQKAASEKCEPGVNGAVVPPAKQAGLQDLDRITKVGDTPVATYGDLTRAIRAAKGETVFEFQRDGQTKTAKVTLITDERAPLDNPDGTPAPVSVAGLGWNTDQPYVKHYTAITAFQGAGDFSWYMVENSFKAMARIPQKIPALWNSITGDERDPDTPISVIGASRLGGEAIEKGVPEIFWQIFISLNIFIGLFNLLPLLPLDGGHIAIAWFERARSWLYQRFRRPDPGRVDYYKLMPLTYAVILIGGAFTLLTATADIINPITIFK</sequence>
<dbReference type="Gene3D" id="2.30.42.10">
    <property type="match status" value="1"/>
</dbReference>
<evidence type="ECO:0000313" key="14">
    <source>
        <dbReference type="Proteomes" id="UP000676967"/>
    </source>
</evidence>
<evidence type="ECO:0000256" key="6">
    <source>
        <dbReference type="ARBA" id="ARBA00022801"/>
    </source>
</evidence>
<proteinExistence type="inferred from homology"/>
<evidence type="ECO:0000256" key="8">
    <source>
        <dbReference type="ARBA" id="ARBA00022989"/>
    </source>
</evidence>
<reference evidence="13 14" key="1">
    <citation type="submission" date="2020-08" db="EMBL/GenBank/DDBJ databases">
        <title>Whole genome shotgun sequence of Actinoplanes ianthinogenes NBRC 13996.</title>
        <authorList>
            <person name="Komaki H."/>
            <person name="Tamura T."/>
        </authorList>
    </citation>
    <scope>NUCLEOTIDE SEQUENCE [LARGE SCALE GENOMIC DNA]</scope>
    <source>
        <strain evidence="13 14">NBRC 13996</strain>
    </source>
</reference>
<keyword evidence="5 11" id="KW-0812">Transmembrane</keyword>
<keyword evidence="9 13" id="KW-0482">Metalloprotease</keyword>
<evidence type="ECO:0000256" key="5">
    <source>
        <dbReference type="ARBA" id="ARBA00022692"/>
    </source>
</evidence>
<evidence type="ECO:0000256" key="1">
    <source>
        <dbReference type="ARBA" id="ARBA00001947"/>
    </source>
</evidence>
<evidence type="ECO:0000256" key="7">
    <source>
        <dbReference type="ARBA" id="ARBA00022833"/>
    </source>
</evidence>
<protein>
    <submittedName>
        <fullName evidence="13">Zinc metalloprotease Rip1</fullName>
    </submittedName>
</protein>
<dbReference type="RefSeq" id="WP_189328874.1">
    <property type="nucleotide sequence ID" value="NZ_AP023356.1"/>
</dbReference>
<dbReference type="InterPro" id="IPR004387">
    <property type="entry name" value="Pept_M50_Zn"/>
</dbReference>
<name>A0ABN6CDF3_9ACTN</name>
<comment type="similarity">
    <text evidence="3">Belongs to the peptidase M50B family.</text>
</comment>
<keyword evidence="4" id="KW-0645">Protease</keyword>
<dbReference type="SUPFAM" id="SSF50156">
    <property type="entry name" value="PDZ domain-like"/>
    <property type="match status" value="1"/>
</dbReference>
<feature type="transmembrane region" description="Helical" evidence="11">
    <location>
        <begin position="340"/>
        <end position="373"/>
    </location>
</feature>
<dbReference type="InterPro" id="IPR008915">
    <property type="entry name" value="Peptidase_M50"/>
</dbReference>
<gene>
    <name evidence="13" type="primary">rip1</name>
    <name evidence="13" type="ORF">Aiant_30860</name>
</gene>
<keyword evidence="14" id="KW-1185">Reference proteome</keyword>
<dbReference type="GO" id="GO:0008237">
    <property type="term" value="F:metallopeptidase activity"/>
    <property type="evidence" value="ECO:0007669"/>
    <property type="project" value="UniProtKB-KW"/>
</dbReference>
<dbReference type="InterPro" id="IPR036034">
    <property type="entry name" value="PDZ_sf"/>
</dbReference>
<evidence type="ECO:0000259" key="12">
    <source>
        <dbReference type="Pfam" id="PF02163"/>
    </source>
</evidence>
<comment type="subcellular location">
    <subcellularLocation>
        <location evidence="2">Membrane</location>
        <topology evidence="2">Multi-pass membrane protein</topology>
    </subcellularLocation>
</comment>
<evidence type="ECO:0000313" key="13">
    <source>
        <dbReference type="EMBL" id="BCJ42429.1"/>
    </source>
</evidence>
<dbReference type="PANTHER" id="PTHR42837">
    <property type="entry name" value="REGULATOR OF SIGMA-E PROTEASE RSEP"/>
    <property type="match status" value="1"/>
</dbReference>